<organism evidence="1 2">
    <name type="scientific">Cetraspora pellucida</name>
    <dbReference type="NCBI Taxonomy" id="1433469"/>
    <lineage>
        <taxon>Eukaryota</taxon>
        <taxon>Fungi</taxon>
        <taxon>Fungi incertae sedis</taxon>
        <taxon>Mucoromycota</taxon>
        <taxon>Glomeromycotina</taxon>
        <taxon>Glomeromycetes</taxon>
        <taxon>Diversisporales</taxon>
        <taxon>Gigasporaceae</taxon>
        <taxon>Cetraspora</taxon>
    </lineage>
</organism>
<evidence type="ECO:0000313" key="1">
    <source>
        <dbReference type="EMBL" id="CAG8721502.1"/>
    </source>
</evidence>
<name>A0ACA9PTA1_9GLOM</name>
<comment type="caution">
    <text evidence="1">The sequence shown here is derived from an EMBL/GenBank/DDBJ whole genome shotgun (WGS) entry which is preliminary data.</text>
</comment>
<gene>
    <name evidence="1" type="ORF">SPELUC_LOCUS12471</name>
</gene>
<proteinExistence type="predicted"/>
<keyword evidence="2" id="KW-1185">Reference proteome</keyword>
<reference evidence="1" key="1">
    <citation type="submission" date="2021-06" db="EMBL/GenBank/DDBJ databases">
        <authorList>
            <person name="Kallberg Y."/>
            <person name="Tangrot J."/>
            <person name="Rosling A."/>
        </authorList>
    </citation>
    <scope>NUCLEOTIDE SEQUENCE</scope>
    <source>
        <strain evidence="1">28 12/20/2015</strain>
    </source>
</reference>
<sequence>STAKKNKLQKNFDTDLDKTEKNLAIREKQLKLEERKAELKLKRLNIKKIKKDLNL</sequence>
<protein>
    <submittedName>
        <fullName evidence="1">5229_t:CDS:1</fullName>
    </submittedName>
</protein>
<dbReference type="Proteomes" id="UP000789366">
    <property type="component" value="Unassembled WGS sequence"/>
</dbReference>
<feature type="non-terminal residue" evidence="1">
    <location>
        <position position="1"/>
    </location>
</feature>
<evidence type="ECO:0000313" key="2">
    <source>
        <dbReference type="Proteomes" id="UP000789366"/>
    </source>
</evidence>
<dbReference type="EMBL" id="CAJVPW010029554">
    <property type="protein sequence ID" value="CAG8721502.1"/>
    <property type="molecule type" value="Genomic_DNA"/>
</dbReference>
<accession>A0ACA9PTA1</accession>